<accession>A0AAJ6NK05</accession>
<dbReference type="Proteomes" id="UP001199528">
    <property type="component" value="Chromosome"/>
</dbReference>
<evidence type="ECO:0000313" key="1">
    <source>
        <dbReference type="EMBL" id="WDZ51781.1"/>
    </source>
</evidence>
<dbReference type="EMBL" id="CP085083">
    <property type="protein sequence ID" value="WDZ51781.1"/>
    <property type="molecule type" value="Genomic_DNA"/>
</dbReference>
<organism evidence="1 2">
    <name type="scientific">Acinetobacter vivianii</name>
    <dbReference type="NCBI Taxonomy" id="1776742"/>
    <lineage>
        <taxon>Bacteria</taxon>
        <taxon>Pseudomonadati</taxon>
        <taxon>Pseudomonadota</taxon>
        <taxon>Gammaproteobacteria</taxon>
        <taxon>Moraxellales</taxon>
        <taxon>Moraxellaceae</taxon>
        <taxon>Acinetobacter</taxon>
    </lineage>
</organism>
<name>A0AAJ6NK05_9GAMM</name>
<sequence>MLTKNKLMQSQVITCITQLPLDSNTCLNSSMNGLNRVLKIKSLTSSQKNEDGQEQMYLNSSAIGLCQLAAQVRGCPYTNDTIPFFEVAPRLKVAARFMHNSGLINLRPDLNNIDEKNVIDLIRRLQRVFLTEGFAQKEIEWKVSQKELEKCFEQFFKEILKQNPGFDIRELVCRYPMNPHLMAEYAYSTQNEFAVSRDQEIAHIIYACEENQVCGVAVKHEITSKLELVRRYFIITGRQYIDSPTAFTDTSFVQEIKNLVEPHSNNTVTLETTYLNGLLQNNQFLKKSPDFKDQMKLLKMYMVGTDSLIRIGGTKPTFEVLFSRYSN</sequence>
<protein>
    <submittedName>
        <fullName evidence="1">Uncharacterized protein</fullName>
    </submittedName>
</protein>
<proteinExistence type="predicted"/>
<reference evidence="1" key="1">
    <citation type="journal article" date="2022" name="Front Environ Sci">
        <title>Complete genome sequence analysis of a novel alkane-degrading bacterial strain, Acinetobacter vivianii KJ-1, and its diesel degradation ability.</title>
        <authorList>
            <person name="Zhang Y."/>
            <person name="Song F."/>
            <person name="Wang J."/>
            <person name="Zhao Q."/>
            <person name="Zheng L."/>
            <person name="Wang Z."/>
            <person name="Zhang X."/>
            <person name="Gao Y."/>
            <person name="Chen G."/>
            <person name="Huang Y."/>
        </authorList>
    </citation>
    <scope>NUCLEOTIDE SEQUENCE</scope>
    <source>
        <strain evidence="1">KJ-1</strain>
    </source>
</reference>
<reference evidence="1" key="2">
    <citation type="submission" date="2023-02" db="EMBL/GenBank/DDBJ databases">
        <authorList>
            <person name="Huang Y."/>
            <person name="Zhang Y."/>
            <person name="Zhang T."/>
            <person name="Wang J."/>
        </authorList>
    </citation>
    <scope>NUCLEOTIDE SEQUENCE</scope>
    <source>
        <strain evidence="1">KJ-1</strain>
    </source>
</reference>
<dbReference type="RefSeq" id="WP_272655451.1">
    <property type="nucleotide sequence ID" value="NZ_CP085083.1"/>
</dbReference>
<dbReference type="KEGG" id="aviv:LF296_03010"/>
<evidence type="ECO:0000313" key="2">
    <source>
        <dbReference type="Proteomes" id="UP001199528"/>
    </source>
</evidence>
<gene>
    <name evidence="1" type="ORF">LF296_03010</name>
</gene>
<dbReference type="AlphaFoldDB" id="A0AAJ6NK05"/>